<evidence type="ECO:0000256" key="1">
    <source>
        <dbReference type="ARBA" id="ARBA00022438"/>
    </source>
</evidence>
<dbReference type="PANTHER" id="PTHR12147">
    <property type="entry name" value="METALLOPEPTIDASE M28 FAMILY MEMBER"/>
    <property type="match status" value="1"/>
</dbReference>
<keyword evidence="1" id="KW-0031">Aminopeptidase</keyword>
<evidence type="ECO:0000256" key="7">
    <source>
        <dbReference type="SAM" id="SignalP"/>
    </source>
</evidence>
<dbReference type="CDD" id="cd05660">
    <property type="entry name" value="M28_like_PA"/>
    <property type="match status" value="1"/>
</dbReference>
<keyword evidence="10" id="KW-1185">Reference proteome</keyword>
<dbReference type="RefSeq" id="WP_231058547.1">
    <property type="nucleotide sequence ID" value="NZ_JAJNOC010000003.1"/>
</dbReference>
<keyword evidence="5" id="KW-0378">Hydrolase</keyword>
<dbReference type="Pfam" id="PF04389">
    <property type="entry name" value="Peptidase_M28"/>
    <property type="match status" value="1"/>
</dbReference>
<feature type="signal peptide" evidence="7">
    <location>
        <begin position="1"/>
        <end position="18"/>
    </location>
</feature>
<evidence type="ECO:0000256" key="2">
    <source>
        <dbReference type="ARBA" id="ARBA00022670"/>
    </source>
</evidence>
<evidence type="ECO:0000313" key="10">
    <source>
        <dbReference type="Proteomes" id="UP001179361"/>
    </source>
</evidence>
<evidence type="ECO:0000256" key="3">
    <source>
        <dbReference type="ARBA" id="ARBA00022723"/>
    </source>
</evidence>
<dbReference type="InterPro" id="IPR045175">
    <property type="entry name" value="M28_fam"/>
</dbReference>
<keyword evidence="4 7" id="KW-0732">Signal</keyword>
<gene>
    <name evidence="9" type="ORF">LQ564_13160</name>
</gene>
<reference evidence="9" key="1">
    <citation type="submission" date="2021-11" db="EMBL/GenBank/DDBJ databases">
        <title>The complete genome of Massilia sp sp. G4R7.</title>
        <authorList>
            <person name="Liu L."/>
            <person name="Yue J."/>
            <person name="Yuan J."/>
            <person name="Yang F."/>
            <person name="Li L."/>
        </authorList>
    </citation>
    <scope>NUCLEOTIDE SEQUENCE</scope>
    <source>
        <strain evidence="9">G4R7</strain>
    </source>
</reference>
<evidence type="ECO:0000256" key="5">
    <source>
        <dbReference type="ARBA" id="ARBA00022801"/>
    </source>
</evidence>
<evidence type="ECO:0000259" key="8">
    <source>
        <dbReference type="Pfam" id="PF04389"/>
    </source>
</evidence>
<dbReference type="SUPFAM" id="SSF53187">
    <property type="entry name" value="Zn-dependent exopeptidases"/>
    <property type="match status" value="1"/>
</dbReference>
<keyword evidence="3" id="KW-0479">Metal-binding</keyword>
<organism evidence="9 10">
    <name type="scientific">Massilia phyllostachyos</name>
    <dbReference type="NCBI Taxonomy" id="2898585"/>
    <lineage>
        <taxon>Bacteria</taxon>
        <taxon>Pseudomonadati</taxon>
        <taxon>Pseudomonadota</taxon>
        <taxon>Betaproteobacteria</taxon>
        <taxon>Burkholderiales</taxon>
        <taxon>Oxalobacteraceae</taxon>
        <taxon>Telluria group</taxon>
        <taxon>Massilia</taxon>
    </lineage>
</organism>
<comment type="caution">
    <text evidence="9">The sequence shown here is derived from an EMBL/GenBank/DDBJ whole genome shotgun (WGS) entry which is preliminary data.</text>
</comment>
<evidence type="ECO:0000256" key="4">
    <source>
        <dbReference type="ARBA" id="ARBA00022729"/>
    </source>
</evidence>
<evidence type="ECO:0000313" key="9">
    <source>
        <dbReference type="EMBL" id="MCD2517257.1"/>
    </source>
</evidence>
<evidence type="ECO:0000256" key="6">
    <source>
        <dbReference type="ARBA" id="ARBA00022833"/>
    </source>
</evidence>
<keyword evidence="2" id="KW-0645">Protease</keyword>
<name>A0ABS8Q677_9BURK</name>
<dbReference type="CDD" id="cd04821">
    <property type="entry name" value="PA_M28_1_2"/>
    <property type="match status" value="1"/>
</dbReference>
<sequence length="549" mass="59217">MKNLTLLFVGLAAASAHAADAPTFDPKRLSQDVKVLASDEFEGRGPNTAGETKTVDYLVQQFKAAGLQPGGDLANGKRAWTQDVPLGRFEIKGPVSLKLTQAGKSRSLVQGEDMAVRASMSGMKQVAFKNAPLVFVGYGVTAPERKWDDFKGMDLKGKLAVVLINDPDFETGQGEFGGKAMTYYGRWTYKFEEMARRGALGTIIVHETAPASYGWATVKNSNTNVMYDVVRKEPLKSHAPMEAWIQRDLAAGLFKAAGLDFEALKKQAQTRGFKPVELKGVTLSAEYAVDAQVIKSKNVVAIRPGSKQPGQVVVYSGHWDHLGVGLPDAKGDKIYNGAVDNATGIAAMLELARAYGKAPAPARSVVFLAVTAEEKGLLGSEYYASNPLYPLASTVAVINMDALSPYGPAHNFTISGSAKLELLDQLVDKAKGWKMVYSADPKPEAGYFFRSDHFPFAKRGVPAISFGSGSDWAEGGVKAGKASEAAYTEKNYHQPSDSFDPSWPFTGMARDLELLYALGNDLANSNTWPNWASDSEFRAARDGSASLRK</sequence>
<accession>A0ABS8Q677</accession>
<keyword evidence="6" id="KW-0862">Zinc</keyword>
<dbReference type="EMBL" id="JAJNOC010000003">
    <property type="protein sequence ID" value="MCD2517257.1"/>
    <property type="molecule type" value="Genomic_DNA"/>
</dbReference>
<dbReference type="Gene3D" id="3.50.30.30">
    <property type="match status" value="1"/>
</dbReference>
<protein>
    <submittedName>
        <fullName evidence="9">M28 family metallopeptidase</fullName>
    </submittedName>
</protein>
<dbReference type="PANTHER" id="PTHR12147:SF56">
    <property type="entry name" value="AMINOPEPTIDASE YDR415C-RELATED"/>
    <property type="match status" value="1"/>
</dbReference>
<proteinExistence type="predicted"/>
<feature type="chain" id="PRO_5046230356" evidence="7">
    <location>
        <begin position="19"/>
        <end position="549"/>
    </location>
</feature>
<feature type="domain" description="Peptidase M28" evidence="8">
    <location>
        <begin position="298"/>
        <end position="506"/>
    </location>
</feature>
<dbReference type="InterPro" id="IPR007484">
    <property type="entry name" value="Peptidase_M28"/>
</dbReference>
<dbReference type="Gene3D" id="3.40.630.10">
    <property type="entry name" value="Zn peptidases"/>
    <property type="match status" value="1"/>
</dbReference>
<dbReference type="Proteomes" id="UP001179361">
    <property type="component" value="Unassembled WGS sequence"/>
</dbReference>